<feature type="repeat" description="FG-GAP" evidence="5">
    <location>
        <begin position="259"/>
        <end position="320"/>
    </location>
</feature>
<keyword evidence="1" id="KW-0732">Signal</keyword>
<dbReference type="PANTHER" id="PTHR23221:SF7">
    <property type="entry name" value="PHOSPHATIDYLINOSITOL-GLYCAN-SPECIFIC PHOSPHOLIPASE D"/>
    <property type="match status" value="1"/>
</dbReference>
<keyword evidence="4" id="KW-0325">Glycoprotein</keyword>
<keyword evidence="3" id="KW-0378">Hydrolase</keyword>
<dbReference type="Proteomes" id="UP001210925">
    <property type="component" value="Unassembled WGS sequence"/>
</dbReference>
<dbReference type="PROSITE" id="PS51470">
    <property type="entry name" value="FG_GAP"/>
    <property type="match status" value="2"/>
</dbReference>
<gene>
    <name evidence="6" type="primary">GPLD1</name>
    <name evidence="6" type="ORF">HK103_001026</name>
</gene>
<organism evidence="6 7">
    <name type="scientific">Boothiomyces macroporosus</name>
    <dbReference type="NCBI Taxonomy" id="261099"/>
    <lineage>
        <taxon>Eukaryota</taxon>
        <taxon>Fungi</taxon>
        <taxon>Fungi incertae sedis</taxon>
        <taxon>Chytridiomycota</taxon>
        <taxon>Chytridiomycota incertae sedis</taxon>
        <taxon>Chytridiomycetes</taxon>
        <taxon>Rhizophydiales</taxon>
        <taxon>Terramycetaceae</taxon>
        <taxon>Boothiomyces</taxon>
    </lineage>
</organism>
<dbReference type="InterPro" id="IPR013519">
    <property type="entry name" value="Int_alpha_beta-p"/>
</dbReference>
<keyword evidence="7" id="KW-1185">Reference proteome</keyword>
<dbReference type="Gene3D" id="2.130.10.130">
    <property type="entry name" value="Integrin alpha, N-terminal"/>
    <property type="match status" value="2"/>
</dbReference>
<dbReference type="GO" id="GO:0004621">
    <property type="term" value="F:glycosylphosphatidylinositol phospholipase D activity"/>
    <property type="evidence" value="ECO:0007669"/>
    <property type="project" value="TreeGrafter"/>
</dbReference>
<dbReference type="InterPro" id="IPR028994">
    <property type="entry name" value="Integrin_alpha_N"/>
</dbReference>
<dbReference type="GO" id="GO:0007155">
    <property type="term" value="P:cell adhesion"/>
    <property type="evidence" value="ECO:0007669"/>
    <property type="project" value="InterPro"/>
</dbReference>
<evidence type="ECO:0000256" key="2">
    <source>
        <dbReference type="ARBA" id="ARBA00022737"/>
    </source>
</evidence>
<dbReference type="InterPro" id="IPR000413">
    <property type="entry name" value="Integrin_alpha"/>
</dbReference>
<dbReference type="PANTHER" id="PTHR23221">
    <property type="entry name" value="GLYCOSYLPHOSPHATIDYLINOSITOL PHOSPHOLIPASE D"/>
    <property type="match status" value="1"/>
</dbReference>
<evidence type="ECO:0000313" key="7">
    <source>
        <dbReference type="Proteomes" id="UP001210925"/>
    </source>
</evidence>
<evidence type="ECO:0000256" key="4">
    <source>
        <dbReference type="ARBA" id="ARBA00023180"/>
    </source>
</evidence>
<accession>A0AAD5UEM6</accession>
<dbReference type="PRINTS" id="PR01185">
    <property type="entry name" value="INTEGRINA"/>
</dbReference>
<feature type="repeat" description="FG-GAP" evidence="5">
    <location>
        <begin position="191"/>
        <end position="252"/>
    </location>
</feature>
<proteinExistence type="predicted"/>
<evidence type="ECO:0000256" key="5">
    <source>
        <dbReference type="PROSITE-ProRule" id="PRU00803"/>
    </source>
</evidence>
<protein>
    <submittedName>
        <fullName evidence="6">Glycosylphosphatidylinositol specific phospholipase D1</fullName>
    </submittedName>
</protein>
<dbReference type="GO" id="GO:0031012">
    <property type="term" value="C:extracellular matrix"/>
    <property type="evidence" value="ECO:0007669"/>
    <property type="project" value="TreeGrafter"/>
</dbReference>
<dbReference type="GO" id="GO:0008305">
    <property type="term" value="C:integrin complex"/>
    <property type="evidence" value="ECO:0007669"/>
    <property type="project" value="InterPro"/>
</dbReference>
<reference evidence="6" key="1">
    <citation type="submission" date="2020-05" db="EMBL/GenBank/DDBJ databases">
        <title>Phylogenomic resolution of chytrid fungi.</title>
        <authorList>
            <person name="Stajich J.E."/>
            <person name="Amses K."/>
            <person name="Simmons R."/>
            <person name="Seto K."/>
            <person name="Myers J."/>
            <person name="Bonds A."/>
            <person name="Quandt C.A."/>
            <person name="Barry K."/>
            <person name="Liu P."/>
            <person name="Grigoriev I."/>
            <person name="Longcore J.E."/>
            <person name="James T.Y."/>
        </authorList>
    </citation>
    <scope>NUCLEOTIDE SEQUENCE</scope>
    <source>
        <strain evidence="6">PLAUS21</strain>
    </source>
</reference>
<dbReference type="SMART" id="SM00191">
    <property type="entry name" value="Int_alpha"/>
    <property type="match status" value="3"/>
</dbReference>
<dbReference type="Pfam" id="PF01839">
    <property type="entry name" value="FG-GAP"/>
    <property type="match status" value="2"/>
</dbReference>
<dbReference type="GO" id="GO:0005615">
    <property type="term" value="C:extracellular space"/>
    <property type="evidence" value="ECO:0007669"/>
    <property type="project" value="TreeGrafter"/>
</dbReference>
<comment type="caution">
    <text evidence="6">The sequence shown here is derived from an EMBL/GenBank/DDBJ whole genome shotgun (WGS) entry which is preliminary data.</text>
</comment>
<evidence type="ECO:0000256" key="1">
    <source>
        <dbReference type="ARBA" id="ARBA00022729"/>
    </source>
</evidence>
<keyword evidence="2" id="KW-0677">Repeat</keyword>
<dbReference type="SUPFAM" id="SSF69318">
    <property type="entry name" value="Integrin alpha N-terminal domain"/>
    <property type="match status" value="2"/>
</dbReference>
<dbReference type="AlphaFoldDB" id="A0AAD5UEM6"/>
<dbReference type="EMBL" id="JADGKB010000122">
    <property type="protein sequence ID" value="KAJ3253016.1"/>
    <property type="molecule type" value="Genomic_DNA"/>
</dbReference>
<dbReference type="InterPro" id="IPR013517">
    <property type="entry name" value="FG-GAP"/>
</dbReference>
<evidence type="ECO:0000256" key="3">
    <source>
        <dbReference type="ARBA" id="ARBA00022801"/>
    </source>
</evidence>
<sequence length="641" mass="70646">MMGYSVTYGELNLCIMEGYAAIQGNRMIGRYALPNYAARTPFLVEEYFTYFRGGIHSMAVAVAECWVNIHRMLQDGIFRECEHMGTAYETRSVATSSYSQDYEACVRNNSHYVGYIINTNGSLSLRGNLASTFINAFCIYYYTPGLEPDNDFAPDPYSWMNIPLLRFPYVLLQGAFSHMLSWFDFTCERNAASTELYSTMEYSKLGTSLAIGDFNGDGIQELVAGAPGYSSNGYIQNGAVFHVSDLNKVRHYSGYIESVASLISLCKEDGAQFGFSITVLDYNRDGIDDLAISAPYSGQSIDRFDGKIFILFGSTAGLRTDGMWDVLIDATQDNGPFKVFGSLLYSFDLDNDGFLDLIAASPLASFDSGNQIGQVQGYLAKSVTSDLTADMADWTLVGGQDYEWFGTSIEFLDRQILVGSPGYSVVGDSTKSSGKITSFSLDKTINGRPMFNSSIAETRDFSQFAKEIAIVQNSNSFIAVGSPSKTSFLARNRFMNLPGLIVPFDKEGYQAGQVKIIDWIANDGIPIATIHGTTALGHFGESIQSTERGLFIAESLVDGEQGRLFYIPNENVIKGEYRVDAVYSKCWTGHKMEGFASNFIVQDLTRNGKLDLVVSSKNSLDFDTWGLGLRSGKVSIIWDAI</sequence>
<name>A0AAD5UEM6_9FUNG</name>
<evidence type="ECO:0000313" key="6">
    <source>
        <dbReference type="EMBL" id="KAJ3253016.1"/>
    </source>
</evidence>